<proteinExistence type="predicted"/>
<feature type="transmembrane region" description="Helical" evidence="1">
    <location>
        <begin position="152"/>
        <end position="180"/>
    </location>
</feature>
<reference evidence="2" key="1">
    <citation type="submission" date="2019-02" db="EMBL/GenBank/DDBJ databases">
        <authorList>
            <person name="Gruber-Vodicka R. H."/>
            <person name="Seah K. B. B."/>
        </authorList>
    </citation>
    <scope>NUCLEOTIDE SEQUENCE</scope>
    <source>
        <strain evidence="2">BECK_BZ131</strain>
    </source>
</reference>
<dbReference type="PANTHER" id="PTHR40078">
    <property type="entry name" value="INTEGRAL MEMBRANE PROTEIN-RELATED"/>
    <property type="match status" value="1"/>
</dbReference>
<sequence length="208" mass="21978">MARQDITKRWILLCMGVLLSGVGQGLTIVADLGLAPWDVFHQALSNIMGWSIGQVVILVSFLTVLCWIPLKQKPGIGTLLGIVLVGLLIDLTIHVSPEPTSMPAKWGYLLSGILIFGLGICLFVNANLGVGPRDGLMVGIAKKGLSIQKTRLLIDGIAFTAGWVLGGKVGIGTVVIVLGVGPSVQFSMKMTSAWSYGPLHTGAAHEKQ</sequence>
<dbReference type="Pfam" id="PF19700">
    <property type="entry name" value="DUF6198"/>
    <property type="match status" value="1"/>
</dbReference>
<feature type="transmembrane region" description="Helical" evidence="1">
    <location>
        <begin position="12"/>
        <end position="35"/>
    </location>
</feature>
<name>A0A450TSU7_9GAMM</name>
<evidence type="ECO:0000313" key="2">
    <source>
        <dbReference type="EMBL" id="VFJ71681.1"/>
    </source>
</evidence>
<feature type="transmembrane region" description="Helical" evidence="1">
    <location>
        <begin position="47"/>
        <end position="68"/>
    </location>
</feature>
<gene>
    <name evidence="2" type="ORF">BECKFW1821C_GA0114237_102819</name>
</gene>
<keyword evidence="1" id="KW-1133">Transmembrane helix</keyword>
<protein>
    <submittedName>
        <fullName evidence="2">Uncharacterized membrane protein YczE</fullName>
    </submittedName>
</protein>
<evidence type="ECO:0000256" key="1">
    <source>
        <dbReference type="SAM" id="Phobius"/>
    </source>
</evidence>
<keyword evidence="1" id="KW-0472">Membrane</keyword>
<dbReference type="AlphaFoldDB" id="A0A450TSU7"/>
<dbReference type="InterPro" id="IPR038750">
    <property type="entry name" value="YczE/YyaS-like"/>
</dbReference>
<dbReference type="EMBL" id="CAADFE010000028">
    <property type="protein sequence ID" value="VFJ71681.1"/>
    <property type="molecule type" value="Genomic_DNA"/>
</dbReference>
<dbReference type="PANTHER" id="PTHR40078:SF1">
    <property type="entry name" value="INTEGRAL MEMBRANE PROTEIN"/>
    <property type="match status" value="1"/>
</dbReference>
<feature type="transmembrane region" description="Helical" evidence="1">
    <location>
        <begin position="75"/>
        <end position="96"/>
    </location>
</feature>
<keyword evidence="1" id="KW-0812">Transmembrane</keyword>
<organism evidence="2">
    <name type="scientific">Candidatus Kentrum sp. FW</name>
    <dbReference type="NCBI Taxonomy" id="2126338"/>
    <lineage>
        <taxon>Bacteria</taxon>
        <taxon>Pseudomonadati</taxon>
        <taxon>Pseudomonadota</taxon>
        <taxon>Gammaproteobacteria</taxon>
        <taxon>Candidatus Kentrum</taxon>
    </lineage>
</organism>
<accession>A0A450TSU7</accession>
<feature type="transmembrane region" description="Helical" evidence="1">
    <location>
        <begin position="108"/>
        <end position="131"/>
    </location>
</feature>